<organism evidence="2 3">
    <name type="scientific">Jimgerdemannia flammicorona</name>
    <dbReference type="NCBI Taxonomy" id="994334"/>
    <lineage>
        <taxon>Eukaryota</taxon>
        <taxon>Fungi</taxon>
        <taxon>Fungi incertae sedis</taxon>
        <taxon>Mucoromycota</taxon>
        <taxon>Mucoromycotina</taxon>
        <taxon>Endogonomycetes</taxon>
        <taxon>Endogonales</taxon>
        <taxon>Endogonaceae</taxon>
        <taxon>Jimgerdemannia</taxon>
    </lineage>
</organism>
<gene>
    <name evidence="2" type="ORF">BC936DRAFT_142788</name>
</gene>
<evidence type="ECO:0000256" key="1">
    <source>
        <dbReference type="SAM" id="Phobius"/>
    </source>
</evidence>
<keyword evidence="1" id="KW-0472">Membrane</keyword>
<evidence type="ECO:0000313" key="2">
    <source>
        <dbReference type="EMBL" id="RUP49326.1"/>
    </source>
</evidence>
<reference evidence="2 3" key="1">
    <citation type="journal article" date="2018" name="New Phytol.">
        <title>Phylogenomics of Endogonaceae and evolution of mycorrhizas within Mucoromycota.</title>
        <authorList>
            <person name="Chang Y."/>
            <person name="Desiro A."/>
            <person name="Na H."/>
            <person name="Sandor L."/>
            <person name="Lipzen A."/>
            <person name="Clum A."/>
            <person name="Barry K."/>
            <person name="Grigoriev I.V."/>
            <person name="Martin F.M."/>
            <person name="Stajich J.E."/>
            <person name="Smith M.E."/>
            <person name="Bonito G."/>
            <person name="Spatafora J.W."/>
        </authorList>
    </citation>
    <scope>NUCLEOTIDE SEQUENCE [LARGE SCALE GENOMIC DNA]</scope>
    <source>
        <strain evidence="2 3">GMNB39</strain>
    </source>
</reference>
<proteinExistence type="predicted"/>
<dbReference type="Proteomes" id="UP000268093">
    <property type="component" value="Unassembled WGS sequence"/>
</dbReference>
<keyword evidence="3" id="KW-1185">Reference proteome</keyword>
<keyword evidence="1" id="KW-0812">Transmembrane</keyword>
<keyword evidence="1" id="KW-1133">Transmembrane helix</keyword>
<sequence length="101" mass="11481">MTDTQKARPSQYLVLPEFYEKPVSKQDIITRSVLYYEVIIWSIVTAWEQGGCLQAEVSMTMEVGLVLGAFFAMIVHTIFATVIFVVVKRQKSGYMGMSITY</sequence>
<dbReference type="AlphaFoldDB" id="A0A433DET8"/>
<evidence type="ECO:0000313" key="3">
    <source>
        <dbReference type="Proteomes" id="UP000268093"/>
    </source>
</evidence>
<name>A0A433DET8_9FUNG</name>
<comment type="caution">
    <text evidence="2">The sequence shown here is derived from an EMBL/GenBank/DDBJ whole genome shotgun (WGS) entry which is preliminary data.</text>
</comment>
<protein>
    <submittedName>
        <fullName evidence="2">Uncharacterized protein</fullName>
    </submittedName>
</protein>
<feature type="transmembrane region" description="Helical" evidence="1">
    <location>
        <begin position="63"/>
        <end position="87"/>
    </location>
</feature>
<accession>A0A433DET8</accession>
<dbReference type="EMBL" id="RBNI01002403">
    <property type="protein sequence ID" value="RUP49326.1"/>
    <property type="molecule type" value="Genomic_DNA"/>
</dbReference>